<dbReference type="Proteomes" id="UP001369086">
    <property type="component" value="Unassembled WGS sequence"/>
</dbReference>
<feature type="region of interest" description="Disordered" evidence="11">
    <location>
        <begin position="11"/>
        <end position="33"/>
    </location>
</feature>
<feature type="compositionally biased region" description="Basic and acidic residues" evidence="11">
    <location>
        <begin position="192"/>
        <end position="211"/>
    </location>
</feature>
<keyword evidence="9" id="KW-0539">Nucleus</keyword>
<feature type="compositionally biased region" description="Polar residues" evidence="11">
    <location>
        <begin position="625"/>
        <end position="643"/>
    </location>
</feature>
<name>A0ABR0Z515_HUSHU</name>
<evidence type="ECO:0000256" key="4">
    <source>
        <dbReference type="ARBA" id="ARBA00022782"/>
    </source>
</evidence>
<feature type="region of interest" description="Disordered" evidence="11">
    <location>
        <begin position="156"/>
        <end position="245"/>
    </location>
</feature>
<evidence type="ECO:0000256" key="1">
    <source>
        <dbReference type="ARBA" id="ARBA00004123"/>
    </source>
</evidence>
<feature type="region of interest" description="Disordered" evidence="11">
    <location>
        <begin position="489"/>
        <end position="523"/>
    </location>
</feature>
<evidence type="ECO:0000256" key="6">
    <source>
        <dbReference type="ARBA" id="ARBA00023015"/>
    </source>
</evidence>
<evidence type="ECO:0000256" key="10">
    <source>
        <dbReference type="ARBA" id="ARBA00040216"/>
    </source>
</evidence>
<evidence type="ECO:0000313" key="13">
    <source>
        <dbReference type="EMBL" id="KAK6479788.1"/>
    </source>
</evidence>
<accession>A0ABR0Z515</accession>
<evidence type="ECO:0000256" key="9">
    <source>
        <dbReference type="ARBA" id="ARBA00023242"/>
    </source>
</evidence>
<evidence type="ECO:0000256" key="3">
    <source>
        <dbReference type="ARBA" id="ARBA00022771"/>
    </source>
</evidence>
<comment type="subcellular location">
    <subcellularLocation>
        <location evidence="1">Nucleus</location>
    </subcellularLocation>
</comment>
<keyword evidence="5" id="KW-0862">Zinc</keyword>
<feature type="region of interest" description="Disordered" evidence="11">
    <location>
        <begin position="686"/>
        <end position="754"/>
    </location>
</feature>
<evidence type="ECO:0000256" key="11">
    <source>
        <dbReference type="SAM" id="MobiDB-lite"/>
    </source>
</evidence>
<comment type="caution">
    <text evidence="13">The sequence shown here is derived from an EMBL/GenBank/DDBJ whole genome shotgun (WGS) entry which is preliminary data.</text>
</comment>
<feature type="compositionally biased region" description="Basic and acidic residues" evidence="11">
    <location>
        <begin position="50"/>
        <end position="66"/>
    </location>
</feature>
<keyword evidence="14" id="KW-1185">Reference proteome</keyword>
<evidence type="ECO:0000256" key="2">
    <source>
        <dbReference type="ARBA" id="ARBA00022723"/>
    </source>
</evidence>
<evidence type="ECO:0000259" key="12">
    <source>
        <dbReference type="Pfam" id="PF15269"/>
    </source>
</evidence>
<keyword evidence="6" id="KW-0805">Transcription regulation</keyword>
<dbReference type="Pfam" id="PF15269">
    <property type="entry name" value="zf-C2H2_7"/>
    <property type="match status" value="1"/>
</dbReference>
<feature type="compositionally biased region" description="Basic and acidic residues" evidence="11">
    <location>
        <begin position="231"/>
        <end position="245"/>
    </location>
</feature>
<dbReference type="EMBL" id="JAHFZB010000017">
    <property type="protein sequence ID" value="KAK6479788.1"/>
    <property type="molecule type" value="Genomic_DNA"/>
</dbReference>
<feature type="domain" description="Zinc finger protein 750-like zinc finger" evidence="12">
    <location>
        <begin position="98"/>
        <end position="149"/>
    </location>
</feature>
<feature type="compositionally biased region" description="Polar residues" evidence="11">
    <location>
        <begin position="212"/>
        <end position="225"/>
    </location>
</feature>
<organism evidence="13 14">
    <name type="scientific">Huso huso</name>
    <name type="common">Beluga</name>
    <name type="synonym">Acipenser huso</name>
    <dbReference type="NCBI Taxonomy" id="61971"/>
    <lineage>
        <taxon>Eukaryota</taxon>
        <taxon>Metazoa</taxon>
        <taxon>Chordata</taxon>
        <taxon>Craniata</taxon>
        <taxon>Vertebrata</taxon>
        <taxon>Euteleostomi</taxon>
        <taxon>Actinopterygii</taxon>
        <taxon>Chondrostei</taxon>
        <taxon>Acipenseriformes</taxon>
        <taxon>Acipenseridae</taxon>
        <taxon>Huso</taxon>
    </lineage>
</organism>
<proteinExistence type="predicted"/>
<dbReference type="PANTHER" id="PTHR14678:SF1">
    <property type="entry name" value="ZINC FINGER PROTEIN 750"/>
    <property type="match status" value="1"/>
</dbReference>
<feature type="region of interest" description="Disordered" evidence="11">
    <location>
        <begin position="50"/>
        <end position="79"/>
    </location>
</feature>
<protein>
    <recommendedName>
        <fullName evidence="10">Zinc finger protein 750</fullName>
    </recommendedName>
</protein>
<feature type="compositionally biased region" description="Basic and acidic residues" evidence="11">
    <location>
        <begin position="715"/>
        <end position="724"/>
    </location>
</feature>
<keyword evidence="3" id="KW-0863">Zinc-finger</keyword>
<evidence type="ECO:0000256" key="7">
    <source>
        <dbReference type="ARBA" id="ARBA00023159"/>
    </source>
</evidence>
<sequence>MRISHYSLYAGKEGPSPYSVNTTKHTHMSDPAQPLVTPFLKYCHPRDDYENLQHRNKPSKEGRESEDLQAPRTTGSSASPFSIVISCIPTREMNLTKERKPKKPHYIPRPPGKPFNFKCFQCPFTCNEKSHLFNHMKYGLCKNSINLVNEQDRSGKSAKIISTDSPQKVQTEPAGKSSPCRASTSAPAKCEIPTEQRINKDESADDFKNQEQSRAQSPKTAPQKEQQPEPAAKESEANKHSESIARVRPSAFVPILGHMLTNTVESSDPAPLISKPDIASPLPVRSAFHNPNGPWRSGPVFIPPDFSHKVPSGKIIGPVPNYIPPMIPDFPPYFFAEHTLPAIYRPYLSPGSPHESENPPFPTYFSPDQRHLLPHAFPVPGPIPPSAIEHHYRYHQPVQQSPPFHFGIYRPALTEPAFQDFNPKPMHQTEGFNRDAGPHVQVANQSQYTHLKSPGTSDYQKKLNKGYMRPAVIMEVGIMDHENERGVKMSPRAGCAATGSPDRPSPTNFTTNNPNPESDQDLSANTISSKMTHSNQPKISSITAFQPIRIVVHPPSPPDNDRLADRRDDSVSNESSSDHEEEEMAPLNLSTKAQAEEEPLNYTSTAHWDTPAAVDSQDMPLNLSVKGSSNPEAPTTKLPQASPQRERRFSRELRGKSPELGEIENYDEQKQTAAFALCQLASYSSHKLSGERSAVPSKEEHPLLQSSSSAVSTVTEDKPKERGQKRSHQSLQAQAKKAKPDEPVRVFRKRPRCS</sequence>
<feature type="compositionally biased region" description="Basic and acidic residues" evidence="11">
    <location>
        <begin position="644"/>
        <end position="659"/>
    </location>
</feature>
<evidence type="ECO:0000256" key="8">
    <source>
        <dbReference type="ARBA" id="ARBA00023163"/>
    </source>
</evidence>
<dbReference type="PANTHER" id="PTHR14678">
    <property type="entry name" value="PROLINE-RICH PROTEIN 35-RELATED"/>
    <property type="match status" value="1"/>
</dbReference>
<keyword evidence="4" id="KW-0221">Differentiation</keyword>
<keyword evidence="2" id="KW-0479">Metal-binding</keyword>
<keyword evidence="8" id="KW-0804">Transcription</keyword>
<evidence type="ECO:0000313" key="14">
    <source>
        <dbReference type="Proteomes" id="UP001369086"/>
    </source>
</evidence>
<feature type="compositionally biased region" description="Basic and acidic residues" evidence="11">
    <location>
        <begin position="559"/>
        <end position="570"/>
    </location>
</feature>
<feature type="region of interest" description="Disordered" evidence="11">
    <location>
        <begin position="620"/>
        <end position="666"/>
    </location>
</feature>
<feature type="region of interest" description="Disordered" evidence="11">
    <location>
        <begin position="551"/>
        <end position="587"/>
    </location>
</feature>
<gene>
    <name evidence="13" type="ORF">HHUSO_G18900</name>
</gene>
<dbReference type="InterPro" id="IPR039064">
    <property type="entry name" value="ZNF750_Znf"/>
</dbReference>
<feature type="compositionally biased region" description="Polar residues" evidence="11">
    <location>
        <begin position="160"/>
        <end position="170"/>
    </location>
</feature>
<feature type="compositionally biased region" description="Polar residues" evidence="11">
    <location>
        <begin position="704"/>
        <end position="714"/>
    </location>
</feature>
<feature type="compositionally biased region" description="Low complexity" evidence="11">
    <location>
        <begin position="505"/>
        <end position="516"/>
    </location>
</feature>
<dbReference type="InterPro" id="IPR039363">
    <property type="entry name" value="ZNF750"/>
</dbReference>
<keyword evidence="7" id="KW-0010">Activator</keyword>
<evidence type="ECO:0000256" key="5">
    <source>
        <dbReference type="ARBA" id="ARBA00022833"/>
    </source>
</evidence>
<reference evidence="13 14" key="1">
    <citation type="submission" date="2021-05" db="EMBL/GenBank/DDBJ databases">
        <authorList>
            <person name="Zahm M."/>
            <person name="Klopp C."/>
            <person name="Cabau C."/>
            <person name="Kuhl H."/>
            <person name="Suciu R."/>
            <person name="Ciorpac M."/>
            <person name="Holostenco D."/>
            <person name="Gessner J."/>
            <person name="Wuertz S."/>
            <person name="Hohne C."/>
            <person name="Stock M."/>
            <person name="Gislard M."/>
            <person name="Lluch J."/>
            <person name="Milhes M."/>
            <person name="Lampietro C."/>
            <person name="Lopez Roques C."/>
            <person name="Donnadieu C."/>
            <person name="Du K."/>
            <person name="Schartl M."/>
            <person name="Guiguen Y."/>
        </authorList>
    </citation>
    <scope>NUCLEOTIDE SEQUENCE [LARGE SCALE GENOMIC DNA]</scope>
    <source>
        <strain evidence="13">Hh-F2</strain>
        <tissue evidence="13">Blood</tissue>
    </source>
</reference>